<gene>
    <name evidence="2" type="ORF">AAF712_003676</name>
</gene>
<protein>
    <submittedName>
        <fullName evidence="2">Uncharacterized protein</fullName>
    </submittedName>
</protein>
<feature type="signal peptide" evidence="1">
    <location>
        <begin position="1"/>
        <end position="23"/>
    </location>
</feature>
<proteinExistence type="predicted"/>
<keyword evidence="1" id="KW-0732">Signal</keyword>
<sequence>MVAFAALLAAFAYLLVIPLQVVAVPPEFLLNPPGSSAMIETKNRTDIPTANIPADCQQQCPEQTLKIISNCTTQNCDCQDARNTDITTCLDCLVATTDGTKKISQSTREALEAEYVNTCAMKGVRITNAKNGNPNSASGLFASMGMGNGKAGVVGTVLVAAILSTVV</sequence>
<comment type="caution">
    <text evidence="2">The sequence shown here is derived from an EMBL/GenBank/DDBJ whole genome shotgun (WGS) entry which is preliminary data.</text>
</comment>
<evidence type="ECO:0000313" key="3">
    <source>
        <dbReference type="Proteomes" id="UP001437256"/>
    </source>
</evidence>
<dbReference type="EMBL" id="JBBXMP010000013">
    <property type="protein sequence ID" value="KAL0069311.1"/>
    <property type="molecule type" value="Genomic_DNA"/>
</dbReference>
<name>A0ABR3A5Z7_9AGAR</name>
<evidence type="ECO:0000313" key="2">
    <source>
        <dbReference type="EMBL" id="KAL0069311.1"/>
    </source>
</evidence>
<organism evidence="2 3">
    <name type="scientific">Marasmius tenuissimus</name>
    <dbReference type="NCBI Taxonomy" id="585030"/>
    <lineage>
        <taxon>Eukaryota</taxon>
        <taxon>Fungi</taxon>
        <taxon>Dikarya</taxon>
        <taxon>Basidiomycota</taxon>
        <taxon>Agaricomycotina</taxon>
        <taxon>Agaricomycetes</taxon>
        <taxon>Agaricomycetidae</taxon>
        <taxon>Agaricales</taxon>
        <taxon>Marasmiineae</taxon>
        <taxon>Marasmiaceae</taxon>
        <taxon>Marasmius</taxon>
    </lineage>
</organism>
<reference evidence="2 3" key="1">
    <citation type="submission" date="2024-05" db="EMBL/GenBank/DDBJ databases">
        <title>A draft genome resource for the thread blight pathogen Marasmius tenuissimus strain MS-2.</title>
        <authorList>
            <person name="Yulfo-Soto G.E."/>
            <person name="Baruah I.K."/>
            <person name="Amoako-Attah I."/>
            <person name="Bukari Y."/>
            <person name="Meinhardt L.W."/>
            <person name="Bailey B.A."/>
            <person name="Cohen S.P."/>
        </authorList>
    </citation>
    <scope>NUCLEOTIDE SEQUENCE [LARGE SCALE GENOMIC DNA]</scope>
    <source>
        <strain evidence="2 3">MS-2</strain>
    </source>
</reference>
<keyword evidence="3" id="KW-1185">Reference proteome</keyword>
<dbReference type="Proteomes" id="UP001437256">
    <property type="component" value="Unassembled WGS sequence"/>
</dbReference>
<accession>A0ABR3A5Z7</accession>
<feature type="chain" id="PRO_5046381890" evidence="1">
    <location>
        <begin position="24"/>
        <end position="167"/>
    </location>
</feature>
<evidence type="ECO:0000256" key="1">
    <source>
        <dbReference type="SAM" id="SignalP"/>
    </source>
</evidence>